<dbReference type="Proteomes" id="UP000236497">
    <property type="component" value="Unassembled WGS sequence"/>
</dbReference>
<feature type="transmembrane region" description="Helical" evidence="1">
    <location>
        <begin position="223"/>
        <end position="241"/>
    </location>
</feature>
<keyword evidence="4" id="KW-1185">Reference proteome</keyword>
<dbReference type="AlphaFoldDB" id="A0A0H5SYQ4"/>
<feature type="domain" description="VanZ-like" evidence="2">
    <location>
        <begin position="137"/>
        <end position="263"/>
    </location>
</feature>
<dbReference type="RefSeq" id="WP_158245960.1">
    <property type="nucleotide sequence ID" value="NZ_CVTD020000025.1"/>
</dbReference>
<accession>A0A0H5SYQ4</accession>
<evidence type="ECO:0000313" key="4">
    <source>
        <dbReference type="Proteomes" id="UP000236497"/>
    </source>
</evidence>
<feature type="transmembrane region" description="Helical" evidence="1">
    <location>
        <begin position="189"/>
        <end position="211"/>
    </location>
</feature>
<dbReference type="Pfam" id="PF04892">
    <property type="entry name" value="VanZ"/>
    <property type="match status" value="1"/>
</dbReference>
<proteinExistence type="predicted"/>
<protein>
    <submittedName>
        <fullName evidence="3">Putative membrane protein</fullName>
    </submittedName>
</protein>
<organism evidence="3 4">
    <name type="scientific">Herbinix hemicellulosilytica</name>
    <dbReference type="NCBI Taxonomy" id="1564487"/>
    <lineage>
        <taxon>Bacteria</taxon>
        <taxon>Bacillati</taxon>
        <taxon>Bacillota</taxon>
        <taxon>Clostridia</taxon>
        <taxon>Lachnospirales</taxon>
        <taxon>Lachnospiraceae</taxon>
        <taxon>Herbinix</taxon>
    </lineage>
</organism>
<name>A0A0H5SYQ4_HERHM</name>
<feature type="transmembrane region" description="Helical" evidence="1">
    <location>
        <begin position="62"/>
        <end position="84"/>
    </location>
</feature>
<feature type="transmembrane region" description="Helical" evidence="1">
    <location>
        <begin position="90"/>
        <end position="111"/>
    </location>
</feature>
<keyword evidence="1" id="KW-0472">Membrane</keyword>
<feature type="transmembrane region" description="Helical" evidence="1">
    <location>
        <begin position="131"/>
        <end position="150"/>
    </location>
</feature>
<gene>
    <name evidence="3" type="ORF">HHT355_2314</name>
</gene>
<evidence type="ECO:0000256" key="1">
    <source>
        <dbReference type="SAM" id="Phobius"/>
    </source>
</evidence>
<evidence type="ECO:0000313" key="3">
    <source>
        <dbReference type="EMBL" id="CRZ35503.1"/>
    </source>
</evidence>
<sequence>MRRRSNMEISSLIVFLSIISIIVQFVAYYFLASQYLILGISAVALIICTYILSEISLNFEPCFIYTILVLFISFIITLLTYLGADTLIPYTNTLIGIVALNWLVPTIHCFLRNMFDYGGRIENFHTFYRNVSIIFILFYLGILIYGSFAADAFPWVYRMKTDSYNFTPFWSIATLIEDYINRMVPFSDITTYLLSRILTYIPYGFYVILLLRNKSKLIRFISLLLLPSAIELFQYFIIPARCDIDDIVYAIIGGVIGALWFHLTNVIYRAISGRDFLAKESDFRINSRTLYY</sequence>
<feature type="transmembrane region" description="Helical" evidence="1">
    <location>
        <begin position="12"/>
        <end position="30"/>
    </location>
</feature>
<keyword evidence="1" id="KW-1133">Transmembrane helix</keyword>
<reference evidence="3 4" key="1">
    <citation type="submission" date="2015-06" db="EMBL/GenBank/DDBJ databases">
        <authorList>
            <person name="Wibberg Daniel"/>
        </authorList>
    </citation>
    <scope>NUCLEOTIDE SEQUENCE [LARGE SCALE GENOMIC DNA]</scope>
    <source>
        <strain evidence="3 4">T3/55T</strain>
    </source>
</reference>
<feature type="transmembrane region" description="Helical" evidence="1">
    <location>
        <begin position="247"/>
        <end position="268"/>
    </location>
</feature>
<dbReference type="EMBL" id="CVTD020000025">
    <property type="protein sequence ID" value="CRZ35503.1"/>
    <property type="molecule type" value="Genomic_DNA"/>
</dbReference>
<evidence type="ECO:0000259" key="2">
    <source>
        <dbReference type="Pfam" id="PF04892"/>
    </source>
</evidence>
<feature type="transmembrane region" description="Helical" evidence="1">
    <location>
        <begin position="36"/>
        <end position="55"/>
    </location>
</feature>
<keyword evidence="1" id="KW-0812">Transmembrane</keyword>
<dbReference type="InterPro" id="IPR006976">
    <property type="entry name" value="VanZ-like"/>
</dbReference>